<reference evidence="2 3" key="1">
    <citation type="journal article" date="2021" name="J. Hered.">
        <title>A chromosome-level genome assembly of the parasitoid wasp, Cotesia glomerata (Hymenoptera: Braconidae).</title>
        <authorList>
            <person name="Pinto B.J."/>
            <person name="Weis J.J."/>
            <person name="Gamble T."/>
            <person name="Ode P.J."/>
            <person name="Paul R."/>
            <person name="Zaspel J.M."/>
        </authorList>
    </citation>
    <scope>NUCLEOTIDE SEQUENCE [LARGE SCALE GENOMIC DNA]</scope>
    <source>
        <strain evidence="2">CgM1</strain>
    </source>
</reference>
<proteinExistence type="predicted"/>
<name>A0AAV7I2P2_COTGL</name>
<evidence type="ECO:0000313" key="2">
    <source>
        <dbReference type="EMBL" id="KAH0540290.1"/>
    </source>
</evidence>
<dbReference type="Proteomes" id="UP000826195">
    <property type="component" value="Unassembled WGS sequence"/>
</dbReference>
<sequence length="77" mass="8004">MKRICRRYSSTSSLLSDNAGPQERTTPEIPGSTKTVSNDSAQGLGASGTTESATEASGSQDSAPKTSEEVKLSSQDH</sequence>
<evidence type="ECO:0000313" key="3">
    <source>
        <dbReference type="Proteomes" id="UP000826195"/>
    </source>
</evidence>
<feature type="compositionally biased region" description="Basic and acidic residues" evidence="1">
    <location>
        <begin position="66"/>
        <end position="77"/>
    </location>
</feature>
<gene>
    <name evidence="2" type="ORF">KQX54_015608</name>
</gene>
<keyword evidence="3" id="KW-1185">Reference proteome</keyword>
<feature type="region of interest" description="Disordered" evidence="1">
    <location>
        <begin position="1"/>
        <end position="77"/>
    </location>
</feature>
<evidence type="ECO:0000256" key="1">
    <source>
        <dbReference type="SAM" id="MobiDB-lite"/>
    </source>
</evidence>
<organism evidence="2 3">
    <name type="scientific">Cotesia glomerata</name>
    <name type="common">Lepidopteran parasitic wasp</name>
    <name type="synonym">Apanteles glomeratus</name>
    <dbReference type="NCBI Taxonomy" id="32391"/>
    <lineage>
        <taxon>Eukaryota</taxon>
        <taxon>Metazoa</taxon>
        <taxon>Ecdysozoa</taxon>
        <taxon>Arthropoda</taxon>
        <taxon>Hexapoda</taxon>
        <taxon>Insecta</taxon>
        <taxon>Pterygota</taxon>
        <taxon>Neoptera</taxon>
        <taxon>Endopterygota</taxon>
        <taxon>Hymenoptera</taxon>
        <taxon>Apocrita</taxon>
        <taxon>Ichneumonoidea</taxon>
        <taxon>Braconidae</taxon>
        <taxon>Microgastrinae</taxon>
        <taxon>Cotesia</taxon>
    </lineage>
</organism>
<dbReference type="AlphaFoldDB" id="A0AAV7I2P2"/>
<protein>
    <submittedName>
        <fullName evidence="2">Uncharacterized protein</fullName>
    </submittedName>
</protein>
<feature type="compositionally biased region" description="Polar residues" evidence="1">
    <location>
        <begin position="32"/>
        <end position="65"/>
    </location>
</feature>
<accession>A0AAV7I2P2</accession>
<comment type="caution">
    <text evidence="2">The sequence shown here is derived from an EMBL/GenBank/DDBJ whole genome shotgun (WGS) entry which is preliminary data.</text>
</comment>
<dbReference type="EMBL" id="JAHXZJ010002609">
    <property type="protein sequence ID" value="KAH0540290.1"/>
    <property type="molecule type" value="Genomic_DNA"/>
</dbReference>